<dbReference type="Proteomes" id="UP000327011">
    <property type="component" value="Unassembled WGS sequence"/>
</dbReference>
<sequence length="128" mass="13693">MSVIIRVRPAADQRRAFAAWAITQTPKLRTVSPVEFGVPAHLFPAVPEHLLAGAFVDGRLYVAPDPVQLSGDASRGLVPPPDQEGPAELEEPAPHDQPAEPGEAAQPAEPERAAAAARRSRSRRTPRS</sequence>
<name>A0A5J5K837_9ACTN</name>
<evidence type="ECO:0000313" key="3">
    <source>
        <dbReference type="Proteomes" id="UP000327011"/>
    </source>
</evidence>
<feature type="compositionally biased region" description="Basic residues" evidence="1">
    <location>
        <begin position="118"/>
        <end position="128"/>
    </location>
</feature>
<dbReference type="EMBL" id="VYTZ01000003">
    <property type="protein sequence ID" value="KAA9379623.1"/>
    <property type="molecule type" value="Genomic_DNA"/>
</dbReference>
<comment type="caution">
    <text evidence="2">The sequence shown here is derived from an EMBL/GenBank/DDBJ whole genome shotgun (WGS) entry which is preliminary data.</text>
</comment>
<feature type="region of interest" description="Disordered" evidence="1">
    <location>
        <begin position="66"/>
        <end position="128"/>
    </location>
</feature>
<feature type="compositionally biased region" description="Low complexity" evidence="1">
    <location>
        <begin position="99"/>
        <end position="117"/>
    </location>
</feature>
<organism evidence="2 3">
    <name type="scientific">Microbispora cellulosiformans</name>
    <dbReference type="NCBI Taxonomy" id="2614688"/>
    <lineage>
        <taxon>Bacteria</taxon>
        <taxon>Bacillati</taxon>
        <taxon>Actinomycetota</taxon>
        <taxon>Actinomycetes</taxon>
        <taxon>Streptosporangiales</taxon>
        <taxon>Streptosporangiaceae</taxon>
        <taxon>Microbispora</taxon>
    </lineage>
</organism>
<dbReference type="AlphaFoldDB" id="A0A5J5K837"/>
<proteinExistence type="predicted"/>
<reference evidence="2 3" key="1">
    <citation type="submission" date="2019-09" db="EMBL/GenBank/DDBJ databases">
        <title>Screening of Novel Bioactive Compounds from Soil-Associated.</title>
        <authorList>
            <person name="Gong X."/>
        </authorList>
    </citation>
    <scope>NUCLEOTIDE SEQUENCE [LARGE SCALE GENOMIC DNA]</scope>
    <source>
        <strain evidence="2 3">Gxj-6</strain>
    </source>
</reference>
<evidence type="ECO:0000256" key="1">
    <source>
        <dbReference type="SAM" id="MobiDB-lite"/>
    </source>
</evidence>
<keyword evidence="3" id="KW-1185">Reference proteome</keyword>
<accession>A0A5J5K837</accession>
<evidence type="ECO:0000313" key="2">
    <source>
        <dbReference type="EMBL" id="KAA9379623.1"/>
    </source>
</evidence>
<gene>
    <name evidence="2" type="ORF">F5972_08175</name>
</gene>
<dbReference type="RefSeq" id="WP_150932806.1">
    <property type="nucleotide sequence ID" value="NZ_VYTZ01000003.1"/>
</dbReference>
<protein>
    <submittedName>
        <fullName evidence="2">Uncharacterized protein</fullName>
    </submittedName>
</protein>